<dbReference type="Proteomes" id="UP000294200">
    <property type="component" value="Unassembled WGS sequence"/>
</dbReference>
<keyword evidence="2" id="KW-0732">Signal</keyword>
<name>A0A4R0XAL8_9BURK</name>
<comment type="caution">
    <text evidence="3">The sequence shown here is derived from an EMBL/GenBank/DDBJ whole genome shotgun (WGS) entry which is preliminary data.</text>
</comment>
<keyword evidence="4" id="KW-1185">Reference proteome</keyword>
<gene>
    <name evidence="3" type="ORF">BZM27_45875</name>
</gene>
<organism evidence="3 4">
    <name type="scientific">Paraburkholderia steynii</name>
    <dbReference type="NCBI Taxonomy" id="1245441"/>
    <lineage>
        <taxon>Bacteria</taxon>
        <taxon>Pseudomonadati</taxon>
        <taxon>Pseudomonadota</taxon>
        <taxon>Betaproteobacteria</taxon>
        <taxon>Burkholderiales</taxon>
        <taxon>Burkholderiaceae</taxon>
        <taxon>Paraburkholderia</taxon>
    </lineage>
</organism>
<feature type="signal peptide" evidence="2">
    <location>
        <begin position="1"/>
        <end position="22"/>
    </location>
</feature>
<evidence type="ECO:0000256" key="2">
    <source>
        <dbReference type="SAM" id="SignalP"/>
    </source>
</evidence>
<feature type="chain" id="PRO_5020364986" description="DUF4148 domain-containing protein" evidence="2">
    <location>
        <begin position="23"/>
        <end position="95"/>
    </location>
</feature>
<dbReference type="AlphaFoldDB" id="A0A4R0XAL8"/>
<evidence type="ECO:0000313" key="3">
    <source>
        <dbReference type="EMBL" id="TCG03769.1"/>
    </source>
</evidence>
<evidence type="ECO:0000256" key="1">
    <source>
        <dbReference type="SAM" id="MobiDB-lite"/>
    </source>
</evidence>
<sequence>MRTAASLAIIALALASSTSAFAQTSSSALTRAEVRAQLIQAERDGIMPYSKVDYPPSAETIARNKELYKIRHPHDNSEATATAHQDTHDMSGVMN</sequence>
<protein>
    <recommendedName>
        <fullName evidence="5">DUF4148 domain-containing protein</fullName>
    </recommendedName>
</protein>
<accession>A0A4R0XAL8</accession>
<evidence type="ECO:0000313" key="4">
    <source>
        <dbReference type="Proteomes" id="UP000294200"/>
    </source>
</evidence>
<dbReference type="InterPro" id="IPR025421">
    <property type="entry name" value="DUF4148"/>
</dbReference>
<feature type="region of interest" description="Disordered" evidence="1">
    <location>
        <begin position="72"/>
        <end position="95"/>
    </location>
</feature>
<evidence type="ECO:0008006" key="5">
    <source>
        <dbReference type="Google" id="ProtNLM"/>
    </source>
</evidence>
<proteinExistence type="predicted"/>
<dbReference type="EMBL" id="MWML01000341">
    <property type="protein sequence ID" value="TCG03769.1"/>
    <property type="molecule type" value="Genomic_DNA"/>
</dbReference>
<reference evidence="3 4" key="1">
    <citation type="submission" date="2017-02" db="EMBL/GenBank/DDBJ databases">
        <title>Paraburkholderia sophoroidis sp. nov. and Paraburkholderia steynii sp. nov. rhizobial symbionts of the fynbos legume Hypocalyptus sophoroides.</title>
        <authorList>
            <person name="Steenkamp E.T."/>
            <person name="Beukes C.W."/>
            <person name="Van Zyl E."/>
            <person name="Avontuur J."/>
            <person name="Chan W.Y."/>
            <person name="Hassen A."/>
            <person name="Palmer M."/>
            <person name="Mthombeni L."/>
            <person name="Phalane F."/>
            <person name="Sereme K."/>
            <person name="Venter S.N."/>
        </authorList>
    </citation>
    <scope>NUCLEOTIDE SEQUENCE [LARGE SCALE GENOMIC DNA]</scope>
    <source>
        <strain evidence="3 4">HC1.1ba</strain>
    </source>
</reference>
<dbReference type="Pfam" id="PF13663">
    <property type="entry name" value="DUF4148"/>
    <property type="match status" value="1"/>
</dbReference>